<dbReference type="EMBL" id="JADBJN010000001">
    <property type="protein sequence ID" value="KAG5680298.1"/>
    <property type="molecule type" value="Genomic_DNA"/>
</dbReference>
<evidence type="ECO:0000256" key="2">
    <source>
        <dbReference type="ARBA" id="ARBA00035300"/>
    </source>
</evidence>
<proteinExistence type="inferred from homology"/>
<comment type="similarity">
    <text evidence="1">Belongs to the ADISSP family.</text>
</comment>
<keyword evidence="4" id="KW-1185">Reference proteome</keyword>
<accession>A0A9J6CDY8</accession>
<evidence type="ECO:0000313" key="4">
    <source>
        <dbReference type="Proteomes" id="UP001107558"/>
    </source>
</evidence>
<dbReference type="InterPro" id="IPR026794">
    <property type="entry name" value="ADISSP"/>
</dbReference>
<dbReference type="Pfam" id="PF15006">
    <property type="entry name" value="DUF4517"/>
    <property type="match status" value="1"/>
</dbReference>
<dbReference type="PANTHER" id="PTHR13287:SF2">
    <property type="entry name" value="ADIPOSE-SECRETED SIGNALING PROTEIN"/>
    <property type="match status" value="1"/>
</dbReference>
<dbReference type="OrthoDB" id="6246153at2759"/>
<name>A0A9J6CDY8_POLVA</name>
<organism evidence="3 4">
    <name type="scientific">Polypedilum vanderplanki</name>
    <name type="common">Sleeping chironomid midge</name>
    <dbReference type="NCBI Taxonomy" id="319348"/>
    <lineage>
        <taxon>Eukaryota</taxon>
        <taxon>Metazoa</taxon>
        <taxon>Ecdysozoa</taxon>
        <taxon>Arthropoda</taxon>
        <taxon>Hexapoda</taxon>
        <taxon>Insecta</taxon>
        <taxon>Pterygota</taxon>
        <taxon>Neoptera</taxon>
        <taxon>Endopterygota</taxon>
        <taxon>Diptera</taxon>
        <taxon>Nematocera</taxon>
        <taxon>Chironomoidea</taxon>
        <taxon>Chironomidae</taxon>
        <taxon>Chironominae</taxon>
        <taxon>Polypedilum</taxon>
        <taxon>Polypedilum</taxon>
    </lineage>
</organism>
<sequence>MGSDGEDHHVHFDAITDDFESEHSHPVIRKGAHGIIHVHLGFLQVKHRYRVELNVPLDVLSSHCHEKHKLVLKVEENAVPNIHCKLLSFKGKTTEQSQYYEAEFEFFAHKEKLLKEELKLQTNEEKAVKFLFHARVLGRGKGTPMLKEGIHLLGIEDDEESDASDWQGFSRKDTD</sequence>
<reference evidence="3" key="1">
    <citation type="submission" date="2021-03" db="EMBL/GenBank/DDBJ databases">
        <title>Chromosome level genome of the anhydrobiotic midge Polypedilum vanderplanki.</title>
        <authorList>
            <person name="Yoshida Y."/>
            <person name="Kikawada T."/>
            <person name="Gusev O."/>
        </authorList>
    </citation>
    <scope>NUCLEOTIDE SEQUENCE</scope>
    <source>
        <strain evidence="3">NIAS01</strain>
        <tissue evidence="3">Whole body or cell culture</tissue>
    </source>
</reference>
<dbReference type="PANTHER" id="PTHR13287">
    <property type="entry name" value="ADIPOSE-SECRETED SIGNALING PROTEIN"/>
    <property type="match status" value="1"/>
</dbReference>
<protein>
    <recommendedName>
        <fullName evidence="2">Adipose-secreted signaling protein</fullName>
    </recommendedName>
</protein>
<evidence type="ECO:0000313" key="3">
    <source>
        <dbReference type="EMBL" id="KAG5680298.1"/>
    </source>
</evidence>
<comment type="caution">
    <text evidence="3">The sequence shown here is derived from an EMBL/GenBank/DDBJ whole genome shotgun (WGS) entry which is preliminary data.</text>
</comment>
<gene>
    <name evidence="3" type="ORF">PVAND_009815</name>
</gene>
<evidence type="ECO:0000256" key="1">
    <source>
        <dbReference type="ARBA" id="ARBA00035018"/>
    </source>
</evidence>
<dbReference type="AlphaFoldDB" id="A0A9J6CDY8"/>
<dbReference type="Proteomes" id="UP001107558">
    <property type="component" value="Chromosome 1"/>
</dbReference>